<name>A0A0F0LN15_9MICO</name>
<sequence length="374" mass="38044">MGAIDDYTATFREDPGYLNWAAFGPMSPAARTALADDADLLATGRAEGIAATAGRTAEAQAAVAGLLGSAPDEVTVHPSSTHALQQALAGLDGAVVASAAEFPSVTITLERAAAASGGRLAPRWIAPAGTRVTAAAVAEALNPAVTALVVSHVDFRSGYRADLAALREVLGEDRLLIVDAVQSFGVVDEDWAVADVVVGHGYKWLRAGRGTGFARFTDRARERIRPVLSGRIATAAAGLPTDALPDPALSAQAYAVSAPDPLAAGRLAAAATEIQDVGVGAIAGRLSRNVDALLDIADRHGIEVVSSRAPAERAGIVVLVPADPQRVGDALAAAGIQVTVRAGAVRVAPHAGTSAETLGLFDAALADAREFTRP</sequence>
<dbReference type="PANTHER" id="PTHR43586">
    <property type="entry name" value="CYSTEINE DESULFURASE"/>
    <property type="match status" value="1"/>
</dbReference>
<dbReference type="RefSeq" id="WP_045272186.1">
    <property type="nucleotide sequence ID" value="NZ_JYIX01000035.1"/>
</dbReference>
<dbReference type="Gene3D" id="3.40.640.10">
    <property type="entry name" value="Type I PLP-dependent aspartate aminotransferase-like (Major domain)"/>
    <property type="match status" value="1"/>
</dbReference>
<accession>A0A0F0LN15</accession>
<dbReference type="EC" id="3.7.1.3" evidence="1"/>
<dbReference type="Gene3D" id="3.90.1150.10">
    <property type="entry name" value="Aspartate Aminotransferase, domain 1"/>
    <property type="match status" value="1"/>
</dbReference>
<dbReference type="SUPFAM" id="SSF53383">
    <property type="entry name" value="PLP-dependent transferases"/>
    <property type="match status" value="1"/>
</dbReference>
<keyword evidence="1" id="KW-0378">Hydrolase</keyword>
<evidence type="ECO:0000313" key="2">
    <source>
        <dbReference type="Proteomes" id="UP000033740"/>
    </source>
</evidence>
<dbReference type="InterPro" id="IPR015421">
    <property type="entry name" value="PyrdxlP-dep_Trfase_major"/>
</dbReference>
<dbReference type="Proteomes" id="UP000033740">
    <property type="component" value="Unassembled WGS sequence"/>
</dbReference>
<organism evidence="1 2">
    <name type="scientific">Microbacterium azadirachtae</name>
    <dbReference type="NCBI Taxonomy" id="582680"/>
    <lineage>
        <taxon>Bacteria</taxon>
        <taxon>Bacillati</taxon>
        <taxon>Actinomycetota</taxon>
        <taxon>Actinomycetes</taxon>
        <taxon>Micrococcales</taxon>
        <taxon>Microbacteriaceae</taxon>
        <taxon>Microbacterium</taxon>
    </lineage>
</organism>
<proteinExistence type="predicted"/>
<dbReference type="PATRIC" id="fig|582680.6.peg.2161"/>
<dbReference type="EMBL" id="JYIX01000035">
    <property type="protein sequence ID" value="KJL32921.1"/>
    <property type="molecule type" value="Genomic_DNA"/>
</dbReference>
<keyword evidence="2" id="KW-1185">Reference proteome</keyword>
<comment type="caution">
    <text evidence="1">The sequence shown here is derived from an EMBL/GenBank/DDBJ whole genome shotgun (WGS) entry which is preliminary data.</text>
</comment>
<dbReference type="STRING" id="582680.RS86_02095"/>
<dbReference type="InterPro" id="IPR015422">
    <property type="entry name" value="PyrdxlP-dep_Trfase_small"/>
</dbReference>
<evidence type="ECO:0000313" key="1">
    <source>
        <dbReference type="EMBL" id="KJL32921.1"/>
    </source>
</evidence>
<dbReference type="PANTHER" id="PTHR43586:SF15">
    <property type="entry name" value="BLR3095 PROTEIN"/>
    <property type="match status" value="1"/>
</dbReference>
<dbReference type="AlphaFoldDB" id="A0A0F0LN15"/>
<reference evidence="1 2" key="1">
    <citation type="submission" date="2015-02" db="EMBL/GenBank/DDBJ databases">
        <title>Draft genome sequences of ten Microbacterium spp. with emphasis on heavy metal contaminated environments.</title>
        <authorList>
            <person name="Corretto E."/>
        </authorList>
    </citation>
    <scope>NUCLEOTIDE SEQUENCE [LARGE SCALE GENOMIC DNA]</scope>
    <source>
        <strain evidence="1 2">ARN176</strain>
    </source>
</reference>
<protein>
    <submittedName>
        <fullName evidence="1">Kynureninase</fullName>
        <ecNumber evidence="1">3.7.1.3</ecNumber>
    </submittedName>
</protein>
<dbReference type="GO" id="GO:0030429">
    <property type="term" value="F:kynureninase activity"/>
    <property type="evidence" value="ECO:0007669"/>
    <property type="project" value="UniProtKB-EC"/>
</dbReference>
<dbReference type="InterPro" id="IPR015424">
    <property type="entry name" value="PyrdxlP-dep_Trfase"/>
</dbReference>
<gene>
    <name evidence="1" type="primary">kynu</name>
    <name evidence="1" type="ORF">RS86_02095</name>
</gene>